<proteinExistence type="predicted"/>
<reference evidence="3 5" key="3">
    <citation type="journal article" date="2021" name="Sci. Rep.">
        <title>The distribution of antibiotic resistance genes in chicken gut microbiota commensals.</title>
        <authorList>
            <person name="Juricova H."/>
            <person name="Matiasovicova J."/>
            <person name="Kubasova T."/>
            <person name="Cejkova D."/>
            <person name="Rychlik I."/>
        </authorList>
    </citation>
    <scope>NUCLEOTIDE SEQUENCE [LARGE SCALE GENOMIC DNA]</scope>
    <source>
        <strain evidence="3 5">An772</strain>
    </source>
</reference>
<evidence type="ECO:0000313" key="3">
    <source>
        <dbReference type="EMBL" id="MBM6734087.1"/>
    </source>
</evidence>
<feature type="transmembrane region" description="Helical" evidence="1">
    <location>
        <begin position="135"/>
        <end position="158"/>
    </location>
</feature>
<reference evidence="2" key="4">
    <citation type="submission" date="2021-09" db="EMBL/GenBank/DDBJ databases">
        <authorList>
            <person name="Gilroy R."/>
        </authorList>
    </citation>
    <scope>NUCLEOTIDE SEQUENCE</scope>
    <source>
        <strain evidence="2">CHK55-1828</strain>
    </source>
</reference>
<feature type="transmembrane region" description="Helical" evidence="1">
    <location>
        <begin position="284"/>
        <end position="303"/>
    </location>
</feature>
<comment type="caution">
    <text evidence="2">The sequence shown here is derived from an EMBL/GenBank/DDBJ whole genome shotgun (WGS) entry which is preliminary data.</text>
</comment>
<keyword evidence="1" id="KW-0812">Transmembrane</keyword>
<gene>
    <name evidence="3" type="ORF">H7U35_02430</name>
    <name evidence="2" type="ORF">K8W02_07790</name>
</gene>
<evidence type="ECO:0000313" key="2">
    <source>
        <dbReference type="EMBL" id="HJF92270.1"/>
    </source>
</evidence>
<dbReference type="EMBL" id="DYVX01000061">
    <property type="protein sequence ID" value="HJF92270.1"/>
    <property type="molecule type" value="Genomic_DNA"/>
</dbReference>
<feature type="transmembrane region" description="Helical" evidence="1">
    <location>
        <begin position="103"/>
        <end position="129"/>
    </location>
</feature>
<evidence type="ECO:0000313" key="5">
    <source>
        <dbReference type="Proteomes" id="UP000766986"/>
    </source>
</evidence>
<reference evidence="2" key="2">
    <citation type="journal article" date="2021" name="PeerJ">
        <title>Extensive microbial diversity within the chicken gut microbiome revealed by metagenomics and culture.</title>
        <authorList>
            <person name="Gilroy R."/>
            <person name="Ravi A."/>
            <person name="Getino M."/>
            <person name="Pursley I."/>
            <person name="Horton D.L."/>
            <person name="Alikhan N.F."/>
            <person name="Baker D."/>
            <person name="Gharbi K."/>
            <person name="Hall N."/>
            <person name="Watson M."/>
            <person name="Adriaenssens E.M."/>
            <person name="Foster-Nyarko E."/>
            <person name="Jarju S."/>
            <person name="Secka A."/>
            <person name="Antonio M."/>
            <person name="Oren A."/>
            <person name="Chaudhuri R.R."/>
            <person name="La Ragione R."/>
            <person name="Hildebrand F."/>
            <person name="Pallen M.J."/>
        </authorList>
    </citation>
    <scope>NUCLEOTIDE SEQUENCE</scope>
    <source>
        <strain evidence="2">CHK55-1828</strain>
    </source>
</reference>
<protein>
    <submittedName>
        <fullName evidence="2">DUF5687 family protein</fullName>
    </submittedName>
</protein>
<feature type="transmembrane region" description="Helical" evidence="1">
    <location>
        <begin position="357"/>
        <end position="376"/>
    </location>
</feature>
<dbReference type="AlphaFoldDB" id="A0A921HXC6"/>
<dbReference type="Proteomes" id="UP000717835">
    <property type="component" value="Unassembled WGS sequence"/>
</dbReference>
<feature type="transmembrane region" description="Helical" evidence="1">
    <location>
        <begin position="63"/>
        <end position="82"/>
    </location>
</feature>
<sequence>MNLFLELRRHGKLADKRHPMYDKNKFGRFWMYLMAAFWAGYLIFFGTTFAFALSDESREPYQIINGVLIIILALDFLIRFPFQKTPTQEMKPYLLLPIRRKRLIDCLLLRSGLSTFNLFWLFFFVPLAIISVARYYGVAGVVTYSIGIWLLMVMNNYWFLLCRTLMNERVWWAFLPVAVYAAIGCALFIPDDSLLLDGSITLGEGFITGHPLCFLGVIVAIALLWLVNRKVMQGLVYNELNKVEDTTVKVRSVSEYRFLDRYGEIGEYMRLELKMLLRNKVCKASLRSIIIVVVAFSLILSFTEAYDSAGMKSFIMVYNYVIFGIMFLLSIMSYEGNYIDGLMSRKESIYSLLRAKYILYSIAILIPFLLMIPAMVTGKLTVLSCLSWAIFTAGAIYFCLFQLAVYNNHTLDLNTRLTNRKNMGTGLQNLISFAAFGLPLLLNFILNLWLGETTTGIVLIIIGLGFILTSRFWLKNIYHRFMKRRYKNLEGFRDSRQK</sequence>
<organism evidence="2 4">
    <name type="scientific">Mediterranea massiliensis</name>
    <dbReference type="NCBI Taxonomy" id="1841865"/>
    <lineage>
        <taxon>Bacteria</taxon>
        <taxon>Pseudomonadati</taxon>
        <taxon>Bacteroidota</taxon>
        <taxon>Bacteroidia</taxon>
        <taxon>Bacteroidales</taxon>
        <taxon>Bacteroidaceae</taxon>
        <taxon>Mediterranea</taxon>
    </lineage>
</organism>
<feature type="transmembrane region" description="Helical" evidence="1">
    <location>
        <begin position="315"/>
        <end position="336"/>
    </location>
</feature>
<keyword evidence="5" id="KW-1185">Reference proteome</keyword>
<accession>A0A921HXC6</accession>
<name>A0A921HXC6_9BACT</name>
<feature type="transmembrane region" description="Helical" evidence="1">
    <location>
        <begin position="170"/>
        <end position="189"/>
    </location>
</feature>
<dbReference type="Proteomes" id="UP000766986">
    <property type="component" value="Unassembled WGS sequence"/>
</dbReference>
<feature type="transmembrane region" description="Helical" evidence="1">
    <location>
        <begin position="388"/>
        <end position="406"/>
    </location>
</feature>
<feature type="transmembrane region" description="Helical" evidence="1">
    <location>
        <begin position="209"/>
        <end position="227"/>
    </location>
</feature>
<dbReference type="OrthoDB" id="1014144at2"/>
<dbReference type="RefSeq" id="WP_022020471.1">
    <property type="nucleotide sequence ID" value="NZ_CALUIP010000034.1"/>
</dbReference>
<feature type="transmembrane region" description="Helical" evidence="1">
    <location>
        <begin position="456"/>
        <end position="474"/>
    </location>
</feature>
<reference evidence="3" key="1">
    <citation type="submission" date="2020-08" db="EMBL/GenBank/DDBJ databases">
        <authorList>
            <person name="Cejkova D."/>
            <person name="Kubasova T."/>
            <person name="Jahodarova E."/>
            <person name="Rychlik I."/>
        </authorList>
    </citation>
    <scope>NUCLEOTIDE SEQUENCE</scope>
    <source>
        <strain evidence="3">An772</strain>
    </source>
</reference>
<dbReference type="EMBL" id="JACLYZ010000003">
    <property type="protein sequence ID" value="MBM6734087.1"/>
    <property type="molecule type" value="Genomic_DNA"/>
</dbReference>
<dbReference type="InterPro" id="IPR043742">
    <property type="entry name" value="DUF5687"/>
</dbReference>
<evidence type="ECO:0000256" key="1">
    <source>
        <dbReference type="SAM" id="Phobius"/>
    </source>
</evidence>
<dbReference type="Pfam" id="PF18940">
    <property type="entry name" value="DUF5687"/>
    <property type="match status" value="1"/>
</dbReference>
<feature type="transmembrane region" description="Helical" evidence="1">
    <location>
        <begin position="427"/>
        <end position="450"/>
    </location>
</feature>
<evidence type="ECO:0000313" key="4">
    <source>
        <dbReference type="Proteomes" id="UP000717835"/>
    </source>
</evidence>
<feature type="transmembrane region" description="Helical" evidence="1">
    <location>
        <begin position="29"/>
        <end position="51"/>
    </location>
</feature>
<keyword evidence="1" id="KW-0472">Membrane</keyword>
<keyword evidence="1" id="KW-1133">Transmembrane helix</keyword>